<dbReference type="InterPro" id="IPR023696">
    <property type="entry name" value="Ureohydrolase_dom_sf"/>
</dbReference>
<dbReference type="PANTHER" id="PTHR43782">
    <property type="entry name" value="ARGINASE"/>
    <property type="match status" value="1"/>
</dbReference>
<proteinExistence type="inferred from homology"/>
<dbReference type="Proteomes" id="UP001595872">
    <property type="component" value="Unassembled WGS sequence"/>
</dbReference>
<dbReference type="EMBL" id="JBHSIT010000001">
    <property type="protein sequence ID" value="MFC4906078.1"/>
    <property type="molecule type" value="Genomic_DNA"/>
</dbReference>
<keyword evidence="3" id="KW-0464">Manganese</keyword>
<protein>
    <submittedName>
        <fullName evidence="5">Arginase family protein</fullName>
        <ecNumber evidence="5">3.5.3.-</ecNumber>
    </submittedName>
</protein>
<dbReference type="GO" id="GO:0016787">
    <property type="term" value="F:hydrolase activity"/>
    <property type="evidence" value="ECO:0007669"/>
    <property type="project" value="UniProtKB-KW"/>
</dbReference>
<dbReference type="SUPFAM" id="SSF52768">
    <property type="entry name" value="Arginase/deacetylase"/>
    <property type="match status" value="1"/>
</dbReference>
<dbReference type="Gene3D" id="3.40.800.10">
    <property type="entry name" value="Ureohydrolase domain"/>
    <property type="match status" value="1"/>
</dbReference>
<dbReference type="PANTHER" id="PTHR43782:SF3">
    <property type="entry name" value="ARGINASE"/>
    <property type="match status" value="1"/>
</dbReference>
<dbReference type="EC" id="3.5.3.-" evidence="5"/>
<gene>
    <name evidence="5" type="ORF">ACFPCY_01985</name>
</gene>
<comment type="caution">
    <text evidence="5">The sequence shown here is derived from an EMBL/GenBank/DDBJ whole genome shotgun (WGS) entry which is preliminary data.</text>
</comment>
<organism evidence="5 6">
    <name type="scientific">Actinomadura gamaensis</name>
    <dbReference type="NCBI Taxonomy" id="1763541"/>
    <lineage>
        <taxon>Bacteria</taxon>
        <taxon>Bacillati</taxon>
        <taxon>Actinomycetota</taxon>
        <taxon>Actinomycetes</taxon>
        <taxon>Streptosporangiales</taxon>
        <taxon>Thermomonosporaceae</taxon>
        <taxon>Actinomadura</taxon>
    </lineage>
</organism>
<dbReference type="Pfam" id="PF00491">
    <property type="entry name" value="Arginase"/>
    <property type="match status" value="1"/>
</dbReference>
<evidence type="ECO:0000256" key="1">
    <source>
        <dbReference type="ARBA" id="ARBA00022723"/>
    </source>
</evidence>
<sequence>MYTVIEVPQWQGSRSPKAPKLVEGAARVAALAGGEHVRVTTGETLAETAARVRAVLPGDGPTVTAGGDCGVELEPIARAVRLHGDRLTVVWFDAHGDLNSPESSPSGAFHGMVLRTLLGEGPPDLVPSTPLHPSQVAFSGVRSLDPAEADFLDRTRWGDLADLRDDAVLYVHIDLDVLDGFTSVGYPEPDGLPAAELLSQVEHLASRHQVVGLGITEYAPTTPADDALLTTLVPELVRLCTTPHPR</sequence>
<keyword evidence="1" id="KW-0479">Metal-binding</keyword>
<evidence type="ECO:0000256" key="2">
    <source>
        <dbReference type="ARBA" id="ARBA00022801"/>
    </source>
</evidence>
<dbReference type="RefSeq" id="WP_378251801.1">
    <property type="nucleotide sequence ID" value="NZ_JBHSIT010000001.1"/>
</dbReference>
<evidence type="ECO:0000313" key="6">
    <source>
        <dbReference type="Proteomes" id="UP001595872"/>
    </source>
</evidence>
<keyword evidence="6" id="KW-1185">Reference proteome</keyword>
<evidence type="ECO:0000256" key="4">
    <source>
        <dbReference type="PROSITE-ProRule" id="PRU00742"/>
    </source>
</evidence>
<dbReference type="PRINTS" id="PR00116">
    <property type="entry name" value="ARGINASE"/>
</dbReference>
<evidence type="ECO:0000313" key="5">
    <source>
        <dbReference type="EMBL" id="MFC4906078.1"/>
    </source>
</evidence>
<accession>A0ABV9TPQ9</accession>
<dbReference type="PROSITE" id="PS51409">
    <property type="entry name" value="ARGINASE_2"/>
    <property type="match status" value="1"/>
</dbReference>
<keyword evidence="2 5" id="KW-0378">Hydrolase</keyword>
<evidence type="ECO:0000256" key="3">
    <source>
        <dbReference type="ARBA" id="ARBA00023211"/>
    </source>
</evidence>
<name>A0ABV9TPQ9_9ACTN</name>
<dbReference type="InterPro" id="IPR006035">
    <property type="entry name" value="Ureohydrolase"/>
</dbReference>
<comment type="similarity">
    <text evidence="4">Belongs to the arginase family.</text>
</comment>
<reference evidence="6" key="1">
    <citation type="journal article" date="2019" name="Int. J. Syst. Evol. Microbiol.">
        <title>The Global Catalogue of Microorganisms (GCM) 10K type strain sequencing project: providing services to taxonomists for standard genome sequencing and annotation.</title>
        <authorList>
            <consortium name="The Broad Institute Genomics Platform"/>
            <consortium name="The Broad Institute Genome Sequencing Center for Infectious Disease"/>
            <person name="Wu L."/>
            <person name="Ma J."/>
        </authorList>
    </citation>
    <scope>NUCLEOTIDE SEQUENCE [LARGE SCALE GENOMIC DNA]</scope>
    <source>
        <strain evidence="6">KLKA75</strain>
    </source>
</reference>
<dbReference type="CDD" id="cd09999">
    <property type="entry name" value="Arginase-like_1"/>
    <property type="match status" value="1"/>
</dbReference>